<name>A0A9P5YNF1_9AGAR</name>
<sequence>MQRHSQESTFSQLPCPTKAPEDDSWPMGQVINLAALIPICPDWFTENKPANQPKVYPTWRLQSNWLPSTLDSALVRFLNQLANIGNPSRPRPPRIAYSATGEARVGICTNYIKKTLNCDDLNLAAMIVGNPPLPKFIENVFNASKTPSFAIETLMFLVHRYNQYFLIKRKAYSNEQSECPAHLIFLSAFLTVARIYMGPGSYESCALVICGYLSSYSKERLAHMQVLFQYRIGLRPARKLRKLRKHNS</sequence>
<comment type="caution">
    <text evidence="2">The sequence shown here is derived from an EMBL/GenBank/DDBJ whole genome shotgun (WGS) entry which is preliminary data.</text>
</comment>
<evidence type="ECO:0000313" key="2">
    <source>
        <dbReference type="EMBL" id="KAF9472377.1"/>
    </source>
</evidence>
<organism evidence="2 3">
    <name type="scientific">Pholiota conissans</name>
    <dbReference type="NCBI Taxonomy" id="109636"/>
    <lineage>
        <taxon>Eukaryota</taxon>
        <taxon>Fungi</taxon>
        <taxon>Dikarya</taxon>
        <taxon>Basidiomycota</taxon>
        <taxon>Agaricomycotina</taxon>
        <taxon>Agaricomycetes</taxon>
        <taxon>Agaricomycetidae</taxon>
        <taxon>Agaricales</taxon>
        <taxon>Agaricineae</taxon>
        <taxon>Strophariaceae</taxon>
        <taxon>Pholiota</taxon>
    </lineage>
</organism>
<reference evidence="2" key="1">
    <citation type="submission" date="2020-11" db="EMBL/GenBank/DDBJ databases">
        <authorList>
            <consortium name="DOE Joint Genome Institute"/>
            <person name="Ahrendt S."/>
            <person name="Riley R."/>
            <person name="Andreopoulos W."/>
            <person name="Labutti K."/>
            <person name="Pangilinan J."/>
            <person name="Ruiz-Duenas F.J."/>
            <person name="Barrasa J.M."/>
            <person name="Sanchez-Garcia M."/>
            <person name="Camarero S."/>
            <person name="Miyauchi S."/>
            <person name="Serrano A."/>
            <person name="Linde D."/>
            <person name="Babiker R."/>
            <person name="Drula E."/>
            <person name="Ayuso-Fernandez I."/>
            <person name="Pacheco R."/>
            <person name="Padilla G."/>
            <person name="Ferreira P."/>
            <person name="Barriuso J."/>
            <person name="Kellner H."/>
            <person name="Castanera R."/>
            <person name="Alfaro M."/>
            <person name="Ramirez L."/>
            <person name="Pisabarro A.G."/>
            <person name="Kuo A."/>
            <person name="Tritt A."/>
            <person name="Lipzen A."/>
            <person name="He G."/>
            <person name="Yan M."/>
            <person name="Ng V."/>
            <person name="Cullen D."/>
            <person name="Martin F."/>
            <person name="Rosso M.-N."/>
            <person name="Henrissat B."/>
            <person name="Hibbett D."/>
            <person name="Martinez A.T."/>
            <person name="Grigoriev I.V."/>
        </authorList>
    </citation>
    <scope>NUCLEOTIDE SEQUENCE</scope>
    <source>
        <strain evidence="2">CIRM-BRFM 674</strain>
    </source>
</reference>
<proteinExistence type="predicted"/>
<accession>A0A9P5YNF1</accession>
<dbReference type="AlphaFoldDB" id="A0A9P5YNF1"/>
<keyword evidence="3" id="KW-1185">Reference proteome</keyword>
<protein>
    <submittedName>
        <fullName evidence="2">Uncharacterized protein</fullName>
    </submittedName>
</protein>
<dbReference type="EMBL" id="MU155543">
    <property type="protein sequence ID" value="KAF9472377.1"/>
    <property type="molecule type" value="Genomic_DNA"/>
</dbReference>
<evidence type="ECO:0000256" key="1">
    <source>
        <dbReference type="SAM" id="MobiDB-lite"/>
    </source>
</evidence>
<dbReference type="Proteomes" id="UP000807469">
    <property type="component" value="Unassembled WGS sequence"/>
</dbReference>
<evidence type="ECO:0000313" key="3">
    <source>
        <dbReference type="Proteomes" id="UP000807469"/>
    </source>
</evidence>
<feature type="region of interest" description="Disordered" evidence="1">
    <location>
        <begin position="1"/>
        <end position="21"/>
    </location>
</feature>
<gene>
    <name evidence="2" type="ORF">BDN70DRAFT_938241</name>
</gene>